<evidence type="ECO:0000313" key="2">
    <source>
        <dbReference type="Proteomes" id="UP000198942"/>
    </source>
</evidence>
<keyword evidence="2" id="KW-1185">Reference proteome</keyword>
<evidence type="ECO:0000313" key="1">
    <source>
        <dbReference type="EMBL" id="SEM66273.1"/>
    </source>
</evidence>
<name>A0A1H8A6T3_9SPHI</name>
<proteinExistence type="predicted"/>
<dbReference type="EMBL" id="FOCL01000001">
    <property type="protein sequence ID" value="SEM66273.1"/>
    <property type="molecule type" value="Genomic_DNA"/>
</dbReference>
<accession>A0A1H8A6T3</accession>
<reference evidence="2" key="1">
    <citation type="submission" date="2016-10" db="EMBL/GenBank/DDBJ databases">
        <authorList>
            <person name="Varghese N."/>
            <person name="Submissions S."/>
        </authorList>
    </citation>
    <scope>NUCLEOTIDE SEQUENCE [LARGE SCALE GENOMIC DNA]</scope>
    <source>
        <strain evidence="2">Gh-48</strain>
    </source>
</reference>
<dbReference type="RefSeq" id="WP_091206871.1">
    <property type="nucleotide sequence ID" value="NZ_FOCL01000001.1"/>
</dbReference>
<gene>
    <name evidence="1" type="ORF">SAMN05192574_101383</name>
</gene>
<dbReference type="Proteomes" id="UP000198942">
    <property type="component" value="Unassembled WGS sequence"/>
</dbReference>
<dbReference type="OrthoDB" id="799350at2"/>
<organism evidence="1 2">
    <name type="scientific">Mucilaginibacter gossypiicola</name>
    <dbReference type="NCBI Taxonomy" id="551995"/>
    <lineage>
        <taxon>Bacteria</taxon>
        <taxon>Pseudomonadati</taxon>
        <taxon>Bacteroidota</taxon>
        <taxon>Sphingobacteriia</taxon>
        <taxon>Sphingobacteriales</taxon>
        <taxon>Sphingobacteriaceae</taxon>
        <taxon>Mucilaginibacter</taxon>
    </lineage>
</organism>
<protein>
    <submittedName>
        <fullName evidence="1">Uncharacterized protein</fullName>
    </submittedName>
</protein>
<dbReference type="STRING" id="551995.SAMN05192574_101383"/>
<dbReference type="AlphaFoldDB" id="A0A1H8A6T3"/>
<sequence>MSLGKMIKSSDVKGDTPYDIILRAWLDHKTADLPAQLAGMLIRWQKVDVLIRQGEIVSAADADGTIKQVRKRFNFSGLVEWIRQEYRVSARTAYEDIRNAKRFFLSCEGREDVEYSRGVMIEWGENMMHSAFEAGDFDAASKFFKELNKIKGLHEQRVDVPDYSEFVPPTFTIVADPTELGFEKIDNPDEVVARILNEKRAGFIDSEAEDAEVMPDGE</sequence>